<feature type="transmembrane region" description="Helical" evidence="2">
    <location>
        <begin position="147"/>
        <end position="170"/>
    </location>
</feature>
<gene>
    <name evidence="3" type="ORF">SK571_00305</name>
</gene>
<organism evidence="3 4">
    <name type="scientific">Lentzea kristufekii</name>
    <dbReference type="NCBI Taxonomy" id="3095430"/>
    <lineage>
        <taxon>Bacteria</taxon>
        <taxon>Bacillati</taxon>
        <taxon>Actinomycetota</taxon>
        <taxon>Actinomycetes</taxon>
        <taxon>Pseudonocardiales</taxon>
        <taxon>Pseudonocardiaceae</taxon>
        <taxon>Lentzea</taxon>
    </lineage>
</organism>
<protein>
    <submittedName>
        <fullName evidence="3">Uncharacterized protein</fullName>
    </submittedName>
</protein>
<reference evidence="3 4" key="2">
    <citation type="submission" date="2023-11" db="EMBL/GenBank/DDBJ databases">
        <authorList>
            <person name="Lara A.C."/>
            <person name="Chronakova A."/>
        </authorList>
    </citation>
    <scope>NUCLEOTIDE SEQUENCE [LARGE SCALE GENOMIC DNA]</scope>
    <source>
        <strain evidence="3 4">BCCO 10_0798</strain>
    </source>
</reference>
<reference evidence="3 4" key="1">
    <citation type="submission" date="2023-11" db="EMBL/GenBank/DDBJ databases">
        <title>Lentzea sokolovensis, sp. nov., Lentzea kristufkii, sp. nov., and Lentzea miocenensis, sp. nov., rare actinobacteria from Sokolov Coal Basin, Miocene lacustrine sediment, Czech Republic.</title>
        <authorList>
            <person name="Lara A."/>
            <person name="Kotroba L."/>
            <person name="Nouioui I."/>
            <person name="Neumann-Schaal M."/>
            <person name="Mast Y."/>
            <person name="Chronakova A."/>
        </authorList>
    </citation>
    <scope>NUCLEOTIDE SEQUENCE [LARGE SCALE GENOMIC DNA]</scope>
    <source>
        <strain evidence="3 4">BCCO 10_0798</strain>
    </source>
</reference>
<feature type="transmembrane region" description="Helical" evidence="2">
    <location>
        <begin position="388"/>
        <end position="409"/>
    </location>
</feature>
<feature type="transmembrane region" description="Helical" evidence="2">
    <location>
        <begin position="321"/>
        <end position="342"/>
    </location>
</feature>
<keyword evidence="4" id="KW-1185">Reference proteome</keyword>
<keyword evidence="2" id="KW-0472">Membrane</keyword>
<sequence length="457" mass="47145">MQNVRHEPVRLWGPVALALLALFNVSDHALLSTHGAHFGVSKYSVATLGIPALAVIVGVWLTRHWQWLLVAGTSGALVASVESQVHLFSLRPGTSGIIDSLGAAGAVLIVIGVLAVTRDAAMAVTLVGVQVLATLFRGMDWLDSTIFPAPVVFALAGLGVLGAVLAVHAVRTGKAPRSEPVSRRAAISGTAAALLPLVFLGAGILLRQVLVLPLARAGAGVALLLCTAGLTLALGRGAFLKTVTAGFVLLAVAAPLNFGLYFSVSQLGTYAPAAVVGLGAGILAAQFGRSTVAGAAACAALAAVMGLVVEVTGTHADMTHSALGSLIVALGVLAVTSAVAAATPALVDLRALPVALGPLLIGFALAFRQLIQPWLAYEKSTTQFPEQYYISVWVVLLVLAALALLGGLYQPWERQPPSGFRDRGRPSPAPTAVRPRRTGPRRPWSRTPSPARLRGSR</sequence>
<feature type="transmembrane region" description="Helical" evidence="2">
    <location>
        <begin position="191"/>
        <end position="211"/>
    </location>
</feature>
<feature type="transmembrane region" description="Helical" evidence="2">
    <location>
        <begin position="242"/>
        <end position="261"/>
    </location>
</feature>
<comment type="caution">
    <text evidence="3">The sequence shown here is derived from an EMBL/GenBank/DDBJ whole genome shotgun (WGS) entry which is preliminary data.</text>
</comment>
<evidence type="ECO:0000313" key="4">
    <source>
        <dbReference type="Proteomes" id="UP001271792"/>
    </source>
</evidence>
<feature type="region of interest" description="Disordered" evidence="1">
    <location>
        <begin position="416"/>
        <end position="457"/>
    </location>
</feature>
<name>A0ABU4THT6_9PSEU</name>
<dbReference type="Proteomes" id="UP001271792">
    <property type="component" value="Unassembled WGS sequence"/>
</dbReference>
<keyword evidence="2" id="KW-0812">Transmembrane</keyword>
<evidence type="ECO:0000256" key="1">
    <source>
        <dbReference type="SAM" id="MobiDB-lite"/>
    </source>
</evidence>
<feature type="transmembrane region" description="Helical" evidence="2">
    <location>
        <begin position="292"/>
        <end position="309"/>
    </location>
</feature>
<dbReference type="RefSeq" id="WP_319981994.1">
    <property type="nucleotide sequence ID" value="NZ_JAXAVV010000001.1"/>
</dbReference>
<feature type="compositionally biased region" description="Basic residues" evidence="1">
    <location>
        <begin position="434"/>
        <end position="444"/>
    </location>
</feature>
<feature type="transmembrane region" description="Helical" evidence="2">
    <location>
        <begin position="217"/>
        <end position="235"/>
    </location>
</feature>
<accession>A0ABU4THT6</accession>
<feature type="transmembrane region" description="Helical" evidence="2">
    <location>
        <begin position="349"/>
        <end position="368"/>
    </location>
</feature>
<feature type="transmembrane region" description="Helical" evidence="2">
    <location>
        <begin position="43"/>
        <end position="61"/>
    </location>
</feature>
<keyword evidence="2" id="KW-1133">Transmembrane helix</keyword>
<dbReference type="EMBL" id="JAXAVV010000001">
    <property type="protein sequence ID" value="MDX8047808.1"/>
    <property type="molecule type" value="Genomic_DNA"/>
</dbReference>
<evidence type="ECO:0000313" key="3">
    <source>
        <dbReference type="EMBL" id="MDX8047808.1"/>
    </source>
</evidence>
<evidence type="ECO:0000256" key="2">
    <source>
        <dbReference type="SAM" id="Phobius"/>
    </source>
</evidence>
<proteinExistence type="predicted"/>
<feature type="transmembrane region" description="Helical" evidence="2">
    <location>
        <begin position="12"/>
        <end position="31"/>
    </location>
</feature>
<feature type="transmembrane region" description="Helical" evidence="2">
    <location>
        <begin position="101"/>
        <end position="127"/>
    </location>
</feature>